<dbReference type="InterPro" id="IPR006440">
    <property type="entry name" value="Doc"/>
</dbReference>
<accession>A0A3R6C0K5</accession>
<reference evidence="1" key="1">
    <citation type="submission" date="2020-08" db="EMBL/GenBank/DDBJ databases">
        <title>Complete genome sequence of Weissella confusa strain FS54 provides insights into metabolic potential.</title>
        <authorList>
            <person name="Fhoula I."/>
            <person name="Najjari A."/>
            <person name="Lekired A."/>
            <person name="Bessrour-Aouam N."/>
            <person name="Jaballah S."/>
            <person name="Klibi N."/>
            <person name="Ouzari H.-I."/>
        </authorList>
    </citation>
    <scope>NUCLEOTIDE SEQUENCE</scope>
    <source>
        <strain evidence="1">FS54</strain>
    </source>
</reference>
<protein>
    <submittedName>
        <fullName evidence="1">Fic family protein</fullName>
    </submittedName>
</protein>
<dbReference type="InterPro" id="IPR053737">
    <property type="entry name" value="Type_II_TA_Toxin"/>
</dbReference>
<proteinExistence type="predicted"/>
<dbReference type="Proteomes" id="UP000650485">
    <property type="component" value="Unassembled WGS sequence"/>
</dbReference>
<dbReference type="Pfam" id="PF02661">
    <property type="entry name" value="Fic"/>
    <property type="match status" value="1"/>
</dbReference>
<dbReference type="InterPro" id="IPR003812">
    <property type="entry name" value="Fido"/>
</dbReference>
<dbReference type="RefSeq" id="WP_118704092.1">
    <property type="nucleotide sequence ID" value="NZ_CABJBN010000003.1"/>
</dbReference>
<dbReference type="AlphaFoldDB" id="A0A3R6C0K5"/>
<dbReference type="PANTHER" id="PTHR39426:SF1">
    <property type="entry name" value="HOMOLOGY TO DEATH-ON-CURING PROTEIN OF PHAGE P1"/>
    <property type="match status" value="1"/>
</dbReference>
<dbReference type="PROSITE" id="PS51459">
    <property type="entry name" value="FIDO"/>
    <property type="match status" value="1"/>
</dbReference>
<comment type="caution">
    <text evidence="1">The sequence shown here is derived from an EMBL/GenBank/DDBJ whole genome shotgun (WGS) entry which is preliminary data.</text>
</comment>
<dbReference type="GO" id="GO:0016301">
    <property type="term" value="F:kinase activity"/>
    <property type="evidence" value="ECO:0007669"/>
    <property type="project" value="InterPro"/>
</dbReference>
<evidence type="ECO:0000313" key="1">
    <source>
        <dbReference type="EMBL" id="MBC6498997.1"/>
    </source>
</evidence>
<organism evidence="1 2">
    <name type="scientific">Weissella confusa</name>
    <name type="common">Lactobacillus confusus</name>
    <dbReference type="NCBI Taxonomy" id="1583"/>
    <lineage>
        <taxon>Bacteria</taxon>
        <taxon>Bacillati</taxon>
        <taxon>Bacillota</taxon>
        <taxon>Bacilli</taxon>
        <taxon>Lactobacillales</taxon>
        <taxon>Lactobacillaceae</taxon>
        <taxon>Weissella</taxon>
    </lineage>
</organism>
<evidence type="ECO:0000313" key="2">
    <source>
        <dbReference type="Proteomes" id="UP000650485"/>
    </source>
</evidence>
<dbReference type="PANTHER" id="PTHR39426">
    <property type="entry name" value="HOMOLOGY TO DEATH-ON-CURING PROTEIN OF PHAGE P1"/>
    <property type="match status" value="1"/>
</dbReference>
<gene>
    <name evidence="1" type="ORF">H7R52_10020</name>
</gene>
<name>A0A3R6C0K5_WEICO</name>
<dbReference type="EMBL" id="JACSZT010000008">
    <property type="protein sequence ID" value="MBC6498997.1"/>
    <property type="molecule type" value="Genomic_DNA"/>
</dbReference>
<sequence length="136" mass="15653">MTETQYLNREELLSLNEQAVLKFGGNAGIQSPRAFEVILDQPKQVVFGQEVYPTVWLKAAYMMQQIIKTPVFVDGSKRTAGLVVLRFLQENGYQPMDEDYNEVARNFILEMVQSDNSEETMKLIAKWLSNHFTQSK</sequence>
<dbReference type="Gene3D" id="1.20.120.1870">
    <property type="entry name" value="Fic/DOC protein, Fido domain"/>
    <property type="match status" value="1"/>
</dbReference>